<evidence type="ECO:0000313" key="2">
    <source>
        <dbReference type="Proteomes" id="UP000824621"/>
    </source>
</evidence>
<protein>
    <recommendedName>
        <fullName evidence="3">Adenylate kinase</fullName>
    </recommendedName>
</protein>
<dbReference type="PANTHER" id="PTHR37816:SF2">
    <property type="entry name" value="DNA TOPOLOGY MODULATION PROTEIN FLAR-RELATED PROTEIN"/>
    <property type="match status" value="1"/>
</dbReference>
<dbReference type="EMBL" id="JAGSGB010000001">
    <property type="protein sequence ID" value="MBZ6377782.1"/>
    <property type="molecule type" value="Genomic_DNA"/>
</dbReference>
<comment type="caution">
    <text evidence="1">The sequence shown here is derived from an EMBL/GenBank/DDBJ whole genome shotgun (WGS) entry which is preliminary data.</text>
</comment>
<organism evidence="1 2">
    <name type="scientific">Pacificimonas aurantium</name>
    <dbReference type="NCBI Taxonomy" id="1250540"/>
    <lineage>
        <taxon>Bacteria</taxon>
        <taxon>Pseudomonadati</taxon>
        <taxon>Pseudomonadota</taxon>
        <taxon>Alphaproteobacteria</taxon>
        <taxon>Sphingomonadales</taxon>
        <taxon>Sphingosinicellaceae</taxon>
        <taxon>Pacificimonas</taxon>
    </lineage>
</organism>
<dbReference type="Gene3D" id="3.40.50.300">
    <property type="entry name" value="P-loop containing nucleotide triphosphate hydrolases"/>
    <property type="match status" value="1"/>
</dbReference>
<dbReference type="SUPFAM" id="SSF52540">
    <property type="entry name" value="P-loop containing nucleoside triphosphate hydrolases"/>
    <property type="match status" value="1"/>
</dbReference>
<accession>A0ABS7WJP1</accession>
<evidence type="ECO:0000313" key="1">
    <source>
        <dbReference type="EMBL" id="MBZ6377782.1"/>
    </source>
</evidence>
<dbReference type="RefSeq" id="WP_207790633.1">
    <property type="nucleotide sequence ID" value="NZ_JAGSGB010000001.1"/>
</dbReference>
<keyword evidence="2" id="KW-1185">Reference proteome</keyword>
<evidence type="ECO:0008006" key="3">
    <source>
        <dbReference type="Google" id="ProtNLM"/>
    </source>
</evidence>
<name>A0ABS7WJP1_9SPHN</name>
<reference evidence="1 2" key="1">
    <citation type="submission" date="2021-04" db="EMBL/GenBank/DDBJ databases">
        <authorList>
            <person name="Pira H."/>
            <person name="Risdian C."/>
            <person name="Wink J."/>
        </authorList>
    </citation>
    <scope>NUCLEOTIDE SEQUENCE [LARGE SCALE GENOMIC DNA]</scope>
    <source>
        <strain evidence="1 2">DSM 107782</strain>
    </source>
</reference>
<dbReference type="InterPro" id="IPR052922">
    <property type="entry name" value="Cytidylate_Kinase-2"/>
</dbReference>
<sequence>MPGRSHGETALCRSVQPAGRPDLKLHLLGASGTGTTTLGRALAQKLGVFHADAADYYWVPTDPPFLRKRSYKERLRLLDLDLDDDAGWVVSGSMMDWGEAVADRADHLIFLTLPTDLRIARLRAREQQRFGARIAPGGDMYQAHENFIRWAEGYDDPSFGGRTRARHEAWLGERDGRVLRLDGAAPIAENLARTLARVPPILSEQKPCASVG</sequence>
<dbReference type="PANTHER" id="PTHR37816">
    <property type="entry name" value="YALI0E33011P"/>
    <property type="match status" value="1"/>
</dbReference>
<gene>
    <name evidence="1" type="ORF">KCN53_03940</name>
</gene>
<dbReference type="Proteomes" id="UP000824621">
    <property type="component" value="Unassembled WGS sequence"/>
</dbReference>
<dbReference type="InterPro" id="IPR027417">
    <property type="entry name" value="P-loop_NTPase"/>
</dbReference>
<proteinExistence type="predicted"/>
<dbReference type="NCBIfam" id="NF004861">
    <property type="entry name" value="PRK06217.1"/>
    <property type="match status" value="1"/>
</dbReference>